<dbReference type="EMBL" id="BMFG01000010">
    <property type="protein sequence ID" value="GGD33259.1"/>
    <property type="molecule type" value="Genomic_DNA"/>
</dbReference>
<name>A0A916Y6B6_9FLAO</name>
<dbReference type="AlphaFoldDB" id="A0A916Y6B6"/>
<evidence type="ECO:0000313" key="2">
    <source>
        <dbReference type="EMBL" id="GGD33259.1"/>
    </source>
</evidence>
<dbReference type="Proteomes" id="UP000625735">
    <property type="component" value="Unassembled WGS sequence"/>
</dbReference>
<protein>
    <recommendedName>
        <fullName evidence="4">Two component regulator propeller</fullName>
    </recommendedName>
</protein>
<comment type="caution">
    <text evidence="2">The sequence shown here is derived from an EMBL/GenBank/DDBJ whole genome shotgun (WGS) entry which is preliminary data.</text>
</comment>
<gene>
    <name evidence="2" type="ORF">GCM10011343_24130</name>
</gene>
<sequence length="387" mass="44324">MKKIFSILILMLVLVGGLVLSLTQFNNDWVANREIKTETPKKSIPKPLSANEKKSEQKQTKAGTLEIGKSASELHTKIWRIFQDSKGKYWFGSDGKGIYHLDGKELKQYTTVDGLVNDSIRGIQEDADGNIYIETHKGISKFDGKQFTTLKVIRSAHNQWKLEPNDLWFGFYNANDLYRYDGDSLFELKLPRQDLKKAFGIDTLISPFNRNNPYSVYGVNKDKDGNIWFGTFIAGAFRYDGKSFLWFDEKELSTLPDGRVPAVRSIIQDKDGYFWLSNFKSKYKIEASGSAYKKLKGIEKDHPHYFNSGLSDNKGNLWMATYSGGVWKYDGKTLSKFEIYSKIEDVLLVSIYQDKKGILWLGTDNDGVYKQNGNKFEKFKVKNKSGR</sequence>
<dbReference type="Pfam" id="PF07494">
    <property type="entry name" value="Reg_prop"/>
    <property type="match status" value="3"/>
</dbReference>
<reference evidence="2" key="2">
    <citation type="submission" date="2020-09" db="EMBL/GenBank/DDBJ databases">
        <authorList>
            <person name="Sun Q."/>
            <person name="Zhou Y."/>
        </authorList>
    </citation>
    <scope>NUCLEOTIDE SEQUENCE</scope>
    <source>
        <strain evidence="2">CGMCC 1.12506</strain>
    </source>
</reference>
<accession>A0A916Y6B6</accession>
<dbReference type="RefSeq" id="WP_188362837.1">
    <property type="nucleotide sequence ID" value="NZ_BMFG01000010.1"/>
</dbReference>
<reference evidence="2" key="1">
    <citation type="journal article" date="2014" name="Int. J. Syst. Evol. Microbiol.">
        <title>Complete genome sequence of Corynebacterium casei LMG S-19264T (=DSM 44701T), isolated from a smear-ripened cheese.</title>
        <authorList>
            <consortium name="US DOE Joint Genome Institute (JGI-PGF)"/>
            <person name="Walter F."/>
            <person name="Albersmeier A."/>
            <person name="Kalinowski J."/>
            <person name="Ruckert C."/>
        </authorList>
    </citation>
    <scope>NUCLEOTIDE SEQUENCE</scope>
    <source>
        <strain evidence="2">CGMCC 1.12506</strain>
    </source>
</reference>
<evidence type="ECO:0000313" key="3">
    <source>
        <dbReference type="Proteomes" id="UP000625735"/>
    </source>
</evidence>
<dbReference type="Gene3D" id="2.130.10.10">
    <property type="entry name" value="YVTN repeat-like/Quinoprotein amine dehydrogenase"/>
    <property type="match status" value="3"/>
</dbReference>
<evidence type="ECO:0000256" key="1">
    <source>
        <dbReference type="SAM" id="MobiDB-lite"/>
    </source>
</evidence>
<dbReference type="SUPFAM" id="SSF63829">
    <property type="entry name" value="Calcium-dependent phosphotriesterase"/>
    <property type="match status" value="1"/>
</dbReference>
<dbReference type="InterPro" id="IPR011110">
    <property type="entry name" value="Reg_prop"/>
</dbReference>
<proteinExistence type="predicted"/>
<keyword evidence="3" id="KW-1185">Reference proteome</keyword>
<dbReference type="InterPro" id="IPR015943">
    <property type="entry name" value="WD40/YVTN_repeat-like_dom_sf"/>
</dbReference>
<organism evidence="2 3">
    <name type="scientific">Flavobacterium orientale</name>
    <dbReference type="NCBI Taxonomy" id="1756020"/>
    <lineage>
        <taxon>Bacteria</taxon>
        <taxon>Pseudomonadati</taxon>
        <taxon>Bacteroidota</taxon>
        <taxon>Flavobacteriia</taxon>
        <taxon>Flavobacteriales</taxon>
        <taxon>Flavobacteriaceae</taxon>
        <taxon>Flavobacterium</taxon>
    </lineage>
</organism>
<feature type="region of interest" description="Disordered" evidence="1">
    <location>
        <begin position="40"/>
        <end position="62"/>
    </location>
</feature>
<evidence type="ECO:0008006" key="4">
    <source>
        <dbReference type="Google" id="ProtNLM"/>
    </source>
</evidence>